<evidence type="ECO:0000313" key="2">
    <source>
        <dbReference type="EMBL" id="KTB47304.1"/>
    </source>
</evidence>
<gene>
    <name evidence="2" type="ORF">WG66_111</name>
</gene>
<comment type="caution">
    <text evidence="2">The sequence shown here is derived from an EMBL/GenBank/DDBJ whole genome shotgun (WGS) entry which is preliminary data.</text>
</comment>
<evidence type="ECO:0000313" key="3">
    <source>
        <dbReference type="Proteomes" id="UP000054988"/>
    </source>
</evidence>
<dbReference type="AlphaFoldDB" id="A0A0W0GFH7"/>
<dbReference type="EMBL" id="LATX01000058">
    <property type="protein sequence ID" value="KTB47304.1"/>
    <property type="molecule type" value="Genomic_DNA"/>
</dbReference>
<feature type="region of interest" description="Disordered" evidence="1">
    <location>
        <begin position="1"/>
        <end position="31"/>
    </location>
</feature>
<accession>A0A0W0GFH7</accession>
<feature type="compositionally biased region" description="Polar residues" evidence="1">
    <location>
        <begin position="1"/>
        <end position="11"/>
    </location>
</feature>
<organism evidence="2 3">
    <name type="scientific">Moniliophthora roreri</name>
    <name type="common">Frosty pod rot fungus</name>
    <name type="synonym">Monilia roreri</name>
    <dbReference type="NCBI Taxonomy" id="221103"/>
    <lineage>
        <taxon>Eukaryota</taxon>
        <taxon>Fungi</taxon>
        <taxon>Dikarya</taxon>
        <taxon>Basidiomycota</taxon>
        <taxon>Agaricomycotina</taxon>
        <taxon>Agaricomycetes</taxon>
        <taxon>Agaricomycetidae</taxon>
        <taxon>Agaricales</taxon>
        <taxon>Marasmiineae</taxon>
        <taxon>Marasmiaceae</taxon>
        <taxon>Moniliophthora</taxon>
    </lineage>
</organism>
<sequence length="100" mass="11270">MTREASSSTPAPFNALMPADKPAKQKHSSKGHFQGNELAFLEAHIPLYQAISRNKGEYWPKLLDNFYSKFPHYKAAEVTMEHGDLNPLLSIKNKCPVVSR</sequence>
<proteinExistence type="predicted"/>
<dbReference type="Proteomes" id="UP000054988">
    <property type="component" value="Unassembled WGS sequence"/>
</dbReference>
<name>A0A0W0GFH7_MONRR</name>
<protein>
    <submittedName>
        <fullName evidence="2">Uncharacterized protein</fullName>
    </submittedName>
</protein>
<evidence type="ECO:0000256" key="1">
    <source>
        <dbReference type="SAM" id="MobiDB-lite"/>
    </source>
</evidence>
<reference evidence="2 3" key="1">
    <citation type="submission" date="2015-12" db="EMBL/GenBank/DDBJ databases">
        <title>Draft genome sequence of Moniliophthora roreri, the causal agent of frosty pod rot of cacao.</title>
        <authorList>
            <person name="Aime M.C."/>
            <person name="Diaz-Valderrama J.R."/>
            <person name="Kijpornyongpan T."/>
            <person name="Phillips-Mora W."/>
        </authorList>
    </citation>
    <scope>NUCLEOTIDE SEQUENCE [LARGE SCALE GENOMIC DNA]</scope>
    <source>
        <strain evidence="2 3">MCA 2952</strain>
    </source>
</reference>